<dbReference type="EMBL" id="AZIM01005271">
    <property type="protein sequence ID" value="ETE59739.1"/>
    <property type="molecule type" value="Genomic_DNA"/>
</dbReference>
<gene>
    <name evidence="2" type="primary">Gse1</name>
    <name evidence="2" type="ORF">L345_14528</name>
</gene>
<evidence type="ECO:0000313" key="3">
    <source>
        <dbReference type="Proteomes" id="UP000018936"/>
    </source>
</evidence>
<feature type="compositionally biased region" description="Polar residues" evidence="1">
    <location>
        <begin position="202"/>
        <end position="212"/>
    </location>
</feature>
<proteinExistence type="predicted"/>
<accession>V8NBT4</accession>
<comment type="caution">
    <text evidence="2">The sequence shown here is derived from an EMBL/GenBank/DDBJ whole genome shotgun (WGS) entry which is preliminary data.</text>
</comment>
<dbReference type="Proteomes" id="UP000018936">
    <property type="component" value="Unassembled WGS sequence"/>
</dbReference>
<keyword evidence="3" id="KW-1185">Reference proteome</keyword>
<dbReference type="AlphaFoldDB" id="V8NBT4"/>
<evidence type="ECO:0000313" key="2">
    <source>
        <dbReference type="EMBL" id="ETE59739.1"/>
    </source>
</evidence>
<protein>
    <submittedName>
        <fullName evidence="2">Genetic suppressor element 1</fullName>
    </submittedName>
</protein>
<feature type="region of interest" description="Disordered" evidence="1">
    <location>
        <begin position="185"/>
        <end position="212"/>
    </location>
</feature>
<organism evidence="2 3">
    <name type="scientific">Ophiophagus hannah</name>
    <name type="common">King cobra</name>
    <name type="synonym">Naja hannah</name>
    <dbReference type="NCBI Taxonomy" id="8665"/>
    <lineage>
        <taxon>Eukaryota</taxon>
        <taxon>Metazoa</taxon>
        <taxon>Chordata</taxon>
        <taxon>Craniata</taxon>
        <taxon>Vertebrata</taxon>
        <taxon>Euteleostomi</taxon>
        <taxon>Lepidosauria</taxon>
        <taxon>Squamata</taxon>
        <taxon>Bifurcata</taxon>
        <taxon>Unidentata</taxon>
        <taxon>Episquamata</taxon>
        <taxon>Toxicofera</taxon>
        <taxon>Serpentes</taxon>
        <taxon>Colubroidea</taxon>
        <taxon>Elapidae</taxon>
        <taxon>Elapinae</taxon>
        <taxon>Ophiophagus</taxon>
    </lineage>
</organism>
<reference evidence="2 3" key="1">
    <citation type="journal article" date="2013" name="Proc. Natl. Acad. Sci. U.S.A.">
        <title>The king cobra genome reveals dynamic gene evolution and adaptation in the snake venom system.</title>
        <authorList>
            <person name="Vonk F.J."/>
            <person name="Casewell N.R."/>
            <person name="Henkel C.V."/>
            <person name="Heimberg A.M."/>
            <person name="Jansen H.J."/>
            <person name="McCleary R.J."/>
            <person name="Kerkkamp H.M."/>
            <person name="Vos R.A."/>
            <person name="Guerreiro I."/>
            <person name="Calvete J.J."/>
            <person name="Wuster W."/>
            <person name="Woods A.E."/>
            <person name="Logan J.M."/>
            <person name="Harrison R.A."/>
            <person name="Castoe T.A."/>
            <person name="de Koning A.P."/>
            <person name="Pollock D.D."/>
            <person name="Yandell M."/>
            <person name="Calderon D."/>
            <person name="Renjifo C."/>
            <person name="Currier R.B."/>
            <person name="Salgado D."/>
            <person name="Pla D."/>
            <person name="Sanz L."/>
            <person name="Hyder A.S."/>
            <person name="Ribeiro J.M."/>
            <person name="Arntzen J.W."/>
            <person name="van den Thillart G.E."/>
            <person name="Boetzer M."/>
            <person name="Pirovano W."/>
            <person name="Dirks R.P."/>
            <person name="Spaink H.P."/>
            <person name="Duboule D."/>
            <person name="McGlinn E."/>
            <person name="Kini R.M."/>
            <person name="Richardson M.K."/>
        </authorList>
    </citation>
    <scope>NUCLEOTIDE SEQUENCE</scope>
    <source>
        <tissue evidence="2">Blood</tissue>
    </source>
</reference>
<evidence type="ECO:0000256" key="1">
    <source>
        <dbReference type="SAM" id="MobiDB-lite"/>
    </source>
</evidence>
<feature type="non-terminal residue" evidence="2">
    <location>
        <position position="1"/>
    </location>
</feature>
<name>V8NBT4_OPHHA</name>
<feature type="region of interest" description="Disordered" evidence="1">
    <location>
        <begin position="94"/>
        <end position="147"/>
    </location>
</feature>
<sequence>MLAPTHHSWIFIPPLCSRIFPPPPPFPGLSAPSPFLRPPHPQTWLSGFLIGVTTSQAVALAGAYLAALPTLPCGALPATWLSCHLLLWKRERASERERETRKKEQERKKEQASKKERARKEEEGRQRKRQRKEEEGRKRKKEKEIGRKSVCGPLKSLLPITLLGKACEPFPPFSGKAPLDVSDIELAMPTQSHDHHARPPSHMTTKPRPQNW</sequence>